<dbReference type="InterPro" id="IPR019507">
    <property type="entry name" value="Pai3"/>
</dbReference>
<accession>A0AAN7ZY88</accession>
<name>A0AAN7ZY88_9SACH</name>
<gene>
    <name evidence="1" type="ORF">RI543_001813</name>
</gene>
<proteinExistence type="predicted"/>
<comment type="caution">
    <text evidence="1">The sequence shown here is derived from an EMBL/GenBank/DDBJ whole genome shotgun (WGS) entry which is preliminary data.</text>
</comment>
<reference evidence="2" key="1">
    <citation type="submission" date="2023-07" db="EMBL/GenBank/DDBJ databases">
        <title>A draft genome of Kazachstania heterogenica Y-27499.</title>
        <authorList>
            <person name="Donic C."/>
            <person name="Kralova J.S."/>
            <person name="Fidel L."/>
            <person name="Ben-Dor S."/>
            <person name="Jung S."/>
        </authorList>
    </citation>
    <scope>NUCLEOTIDE SEQUENCE [LARGE SCALE GENOMIC DNA]</scope>
    <source>
        <strain evidence="2">Y27499</strain>
    </source>
</reference>
<keyword evidence="2" id="KW-1185">Reference proteome</keyword>
<organism evidence="1 2">
    <name type="scientific">Arxiozyma heterogenica</name>
    <dbReference type="NCBI Taxonomy" id="278026"/>
    <lineage>
        <taxon>Eukaryota</taxon>
        <taxon>Fungi</taxon>
        <taxon>Dikarya</taxon>
        <taxon>Ascomycota</taxon>
        <taxon>Saccharomycotina</taxon>
        <taxon>Saccharomycetes</taxon>
        <taxon>Saccharomycetales</taxon>
        <taxon>Saccharomycetaceae</taxon>
        <taxon>Arxiozyma</taxon>
    </lineage>
</organism>
<dbReference type="AlphaFoldDB" id="A0AAN7ZY88"/>
<dbReference type="GO" id="GO:0004866">
    <property type="term" value="F:endopeptidase inhibitor activity"/>
    <property type="evidence" value="ECO:0007669"/>
    <property type="project" value="InterPro"/>
</dbReference>
<evidence type="ECO:0000313" key="2">
    <source>
        <dbReference type="Proteomes" id="UP001306508"/>
    </source>
</evidence>
<sequence length="79" mass="9126">MEGTGDKHIVSEVLREQKERLAGEAKVISENLSKLKADKSLTDEERKAQIDYNTEQYNKLIGAGSKWKEKSKEEEQRFK</sequence>
<protein>
    <submittedName>
        <fullName evidence="1">Uncharacterized protein</fullName>
    </submittedName>
</protein>
<dbReference type="EMBL" id="JAWIZZ010000040">
    <property type="protein sequence ID" value="KAK5780691.1"/>
    <property type="molecule type" value="Genomic_DNA"/>
</dbReference>
<dbReference type="Pfam" id="PF10466">
    <property type="entry name" value="Inhibitor_I34"/>
    <property type="match status" value="1"/>
</dbReference>
<dbReference type="Proteomes" id="UP001306508">
    <property type="component" value="Unassembled WGS sequence"/>
</dbReference>
<evidence type="ECO:0000313" key="1">
    <source>
        <dbReference type="EMBL" id="KAK5780691.1"/>
    </source>
</evidence>